<name>A1K4V1_AZOSB</name>
<dbReference type="InterPro" id="IPR015183">
    <property type="entry name" value="QH-AmDH_asu_dom_III"/>
</dbReference>
<feature type="chain" id="PRO_5002635379" evidence="1">
    <location>
        <begin position="29"/>
        <end position="528"/>
    </location>
</feature>
<protein>
    <submittedName>
        <fullName evidence="6">Probable quinohemoprotein amine dehydrogenase,alpha subunit</fullName>
        <ecNumber evidence="6">1.4.99.3</ecNumber>
    </submittedName>
</protein>
<dbReference type="SUPFAM" id="SSF69298">
    <property type="entry name" value="Quinohemoprotein amine dehydrogenase A chain, domain 3"/>
    <property type="match status" value="1"/>
</dbReference>
<dbReference type="Gene3D" id="1.10.760.10">
    <property type="entry name" value="Cytochrome c-like domain"/>
    <property type="match status" value="1"/>
</dbReference>
<accession>A1K4V1</accession>
<evidence type="ECO:0000259" key="3">
    <source>
        <dbReference type="Pfam" id="PF09099"/>
    </source>
</evidence>
<dbReference type="GO" id="GO:0009055">
    <property type="term" value="F:electron transfer activity"/>
    <property type="evidence" value="ECO:0007669"/>
    <property type="project" value="InterPro"/>
</dbReference>
<dbReference type="InterPro" id="IPR036909">
    <property type="entry name" value="Cyt_c-like_dom_sf"/>
</dbReference>
<dbReference type="SUPFAM" id="SSF81296">
    <property type="entry name" value="E set domains"/>
    <property type="match status" value="2"/>
</dbReference>
<feature type="domain" description="Quinohemoprotein amine dehydrogenase alpha subunit haem binding" evidence="2">
    <location>
        <begin position="29"/>
        <end position="193"/>
    </location>
</feature>
<feature type="signal peptide" evidence="1">
    <location>
        <begin position="1"/>
        <end position="28"/>
    </location>
</feature>
<reference evidence="6 7" key="1">
    <citation type="journal article" date="2006" name="Nat. Biotechnol.">
        <title>Complete genome of the mutualistic, N2-fixing grass endophyte Azoarcus sp. strain BH72.</title>
        <authorList>
            <person name="Krause A."/>
            <person name="Ramakumar A."/>
            <person name="Bartels D."/>
            <person name="Battistoni F."/>
            <person name="Bekel T."/>
            <person name="Boch J."/>
            <person name="Boehm M."/>
            <person name="Friedrich F."/>
            <person name="Hurek T."/>
            <person name="Krause L."/>
            <person name="Linke B."/>
            <person name="McHardy A.C."/>
            <person name="Sarkar A."/>
            <person name="Schneiker S."/>
            <person name="Syed A.A."/>
            <person name="Thauer R."/>
            <person name="Vorhoelter F.-J."/>
            <person name="Weidner S."/>
            <person name="Puehler A."/>
            <person name="Reinhold-Hurek B."/>
            <person name="Kaiser O."/>
            <person name="Goesmann A."/>
        </authorList>
    </citation>
    <scope>NUCLEOTIDE SEQUENCE [LARGE SCALE GENOMIC DNA]</scope>
    <source>
        <strain evidence="6 7">BH72</strain>
    </source>
</reference>
<dbReference type="InterPro" id="IPR015184">
    <property type="entry name" value="QH-AmDH_asu_dom_IV"/>
</dbReference>
<keyword evidence="7" id="KW-1185">Reference proteome</keyword>
<dbReference type="InterPro" id="IPR036718">
    <property type="entry name" value="H-AmDH_asu_dom2_sf"/>
</dbReference>
<feature type="domain" description="Quinohemoprotein amine dehydrogenase alpha subunit" evidence="3">
    <location>
        <begin position="311"/>
        <end position="389"/>
    </location>
</feature>
<sequence>MKMKSMARLLGTGMAALGIALGAAPAGAAGDALIAEKCLVCHADAQGGSGRIAQQRKTPEGWLMTVARMQLTHGLQVTDAERREIVKYLADTQGLAPSESAGARYAIERRLNTVEQFESAEFTQMCARCHSGARVLLQRRTASEWEHLIHFHLGQFPTAEYQALGRDRDWFGVALKDIAPMLARTQPFESAAWKQWRARAPQAVAGEWSVSGRMAGRGAFTATMRVAPAAGKDQYTLALAGRWDDGAPLQGEGAAVIYTGYEWRADLQLDGQPMRQVFALDKGVLRGRMFLRDQDEVGADVVAGRVEGGAARVLAVHPAHLRSGEETELRIVGTGLDGAVRLPAGVRTLKVVARTPTEVVLRVRAEAGAQGVHPVAVGKARGASLALYDRIAAVKVVPAFAVARIGGNGTPSPKVEGRFEAEAWAAGRDGKPGTADDYRIGIVPAKWSVAPHDEVAARDEDVRFAGVMQPDTGIFVPGGAGPNPARRMSANNVGNLKVVAEVVQGGERVQGEGHMIVAAQRWNNPPLP</sequence>
<feature type="domain" description="Quinohemoprotein amine dehydrogenase alpha subunit" evidence="4">
    <location>
        <begin position="394"/>
        <end position="527"/>
    </location>
</feature>
<dbReference type="Proteomes" id="UP000002588">
    <property type="component" value="Chromosome"/>
</dbReference>
<dbReference type="KEGG" id="azo:azo1239"/>
<evidence type="ECO:0000313" key="6">
    <source>
        <dbReference type="EMBL" id="CAL93856.1"/>
    </source>
</evidence>
<dbReference type="STRING" id="62928.azo1239"/>
<evidence type="ECO:0000256" key="1">
    <source>
        <dbReference type="SAM" id="SignalP"/>
    </source>
</evidence>
<dbReference type="eggNOG" id="COG2010">
    <property type="taxonomic scope" value="Bacteria"/>
</dbReference>
<gene>
    <name evidence="6" type="primary">qhpA</name>
    <name evidence="6" type="ordered locus">azo1239</name>
</gene>
<dbReference type="InterPro" id="IPR009111">
    <property type="entry name" value="QH-AmDH_asu_dom2"/>
</dbReference>
<proteinExistence type="predicted"/>
<dbReference type="SUPFAM" id="SSF46626">
    <property type="entry name" value="Cytochrome c"/>
    <property type="match status" value="2"/>
</dbReference>
<organism evidence="6 7">
    <name type="scientific">Azoarcus sp. (strain BH72)</name>
    <dbReference type="NCBI Taxonomy" id="418699"/>
    <lineage>
        <taxon>Bacteria</taxon>
        <taxon>Pseudomonadati</taxon>
        <taxon>Pseudomonadota</taxon>
        <taxon>Betaproteobacteria</taxon>
        <taxon>Rhodocyclales</taxon>
        <taxon>Zoogloeaceae</taxon>
        <taxon>Azoarcus</taxon>
    </lineage>
</organism>
<dbReference type="Gene3D" id="2.60.40.10">
    <property type="entry name" value="Immunoglobulins"/>
    <property type="match status" value="2"/>
</dbReference>
<dbReference type="HOGENOM" id="CLU_520599_0_0_4"/>
<dbReference type="Pfam" id="PF09100">
    <property type="entry name" value="Qn_am_d_aIV"/>
    <property type="match status" value="1"/>
</dbReference>
<dbReference type="EMBL" id="AM406670">
    <property type="protein sequence ID" value="CAL93856.1"/>
    <property type="molecule type" value="Genomic_DNA"/>
</dbReference>
<dbReference type="Pfam" id="PF09099">
    <property type="entry name" value="Qn_am_d_aIII"/>
    <property type="match status" value="1"/>
</dbReference>
<dbReference type="EC" id="1.4.99.3" evidence="6"/>
<dbReference type="Pfam" id="PF14930">
    <property type="entry name" value="Qn_am_d_aII"/>
    <property type="match status" value="1"/>
</dbReference>
<dbReference type="InterPro" id="IPR023887">
    <property type="entry name" value="QH-AmDH_asu"/>
</dbReference>
<dbReference type="NCBIfam" id="TIGR03908">
    <property type="entry name" value="QH_alpha"/>
    <property type="match status" value="1"/>
</dbReference>
<dbReference type="InterPro" id="IPR013783">
    <property type="entry name" value="Ig-like_fold"/>
</dbReference>
<evidence type="ECO:0000259" key="5">
    <source>
        <dbReference type="Pfam" id="PF14930"/>
    </source>
</evidence>
<dbReference type="Pfam" id="PF09098">
    <property type="entry name" value="Dehyd-heme_bind"/>
    <property type="match status" value="1"/>
</dbReference>
<evidence type="ECO:0000259" key="4">
    <source>
        <dbReference type="Pfam" id="PF09100"/>
    </source>
</evidence>
<dbReference type="AlphaFoldDB" id="A1K4V1"/>
<evidence type="ECO:0000259" key="2">
    <source>
        <dbReference type="Pfam" id="PF09098"/>
    </source>
</evidence>
<keyword evidence="1" id="KW-0732">Signal</keyword>
<keyword evidence="6" id="KW-0560">Oxidoreductase</keyword>
<dbReference type="InterPro" id="IPR014756">
    <property type="entry name" value="Ig_E-set"/>
</dbReference>
<dbReference type="GO" id="GO:0016491">
    <property type="term" value="F:oxidoreductase activity"/>
    <property type="evidence" value="ECO:0007669"/>
    <property type="project" value="UniProtKB-KW"/>
</dbReference>
<feature type="domain" description="Quinohemoprotein amine dehydrogenase alpha subunit" evidence="5">
    <location>
        <begin position="202"/>
        <end position="305"/>
    </location>
</feature>
<dbReference type="Gene3D" id="2.40.128.120">
    <property type="entry name" value="Quinohemoprotein amine dehydrogenase alpha subunit, domain 2"/>
    <property type="match status" value="1"/>
</dbReference>
<evidence type="ECO:0000313" key="7">
    <source>
        <dbReference type="Proteomes" id="UP000002588"/>
    </source>
</evidence>
<dbReference type="InterPro" id="IPR015182">
    <property type="entry name" value="QH-AmDH_asu_heme-bd_dom"/>
</dbReference>
<dbReference type="GO" id="GO:0020037">
    <property type="term" value="F:heme binding"/>
    <property type="evidence" value="ECO:0007669"/>
    <property type="project" value="InterPro"/>
</dbReference>